<protein>
    <submittedName>
        <fullName evidence="1">DUF2867 domain-containing protein</fullName>
    </submittedName>
</protein>
<dbReference type="RefSeq" id="WP_408158038.1">
    <property type="nucleotide sequence ID" value="NZ_JAQQFM010000005.1"/>
</dbReference>
<reference evidence="1 2" key="1">
    <citation type="journal article" date="2024" name="Chem. Sci.">
        <title>Discovery of megapolipeptins by genome mining of a Burkholderiales bacteria collection.</title>
        <authorList>
            <person name="Paulo B.S."/>
            <person name="Recchia M.J.J."/>
            <person name="Lee S."/>
            <person name="Fergusson C.H."/>
            <person name="Romanowski S.B."/>
            <person name="Hernandez A."/>
            <person name="Krull N."/>
            <person name="Liu D.Y."/>
            <person name="Cavanagh H."/>
            <person name="Bos A."/>
            <person name="Gray C.A."/>
            <person name="Murphy B.T."/>
            <person name="Linington R.G."/>
            <person name="Eustaquio A.S."/>
        </authorList>
    </citation>
    <scope>NUCLEOTIDE SEQUENCE [LARGE SCALE GENOMIC DNA]</scope>
    <source>
        <strain evidence="1 2">RL21-008-BIB-A</strain>
    </source>
</reference>
<evidence type="ECO:0000313" key="1">
    <source>
        <dbReference type="EMBL" id="MFL9924930.1"/>
    </source>
</evidence>
<organism evidence="1 2">
    <name type="scientific">Herbaspirillum lusitanum</name>
    <dbReference type="NCBI Taxonomy" id="213312"/>
    <lineage>
        <taxon>Bacteria</taxon>
        <taxon>Pseudomonadati</taxon>
        <taxon>Pseudomonadota</taxon>
        <taxon>Betaproteobacteria</taxon>
        <taxon>Burkholderiales</taxon>
        <taxon>Oxalobacteraceae</taxon>
        <taxon>Herbaspirillum</taxon>
    </lineage>
</organism>
<name>A0ABW9AAC0_9BURK</name>
<comment type="caution">
    <text evidence="1">The sequence shown here is derived from an EMBL/GenBank/DDBJ whole genome shotgun (WGS) entry which is preliminary data.</text>
</comment>
<dbReference type="InterPro" id="IPR021295">
    <property type="entry name" value="DUF2867"/>
</dbReference>
<dbReference type="Pfam" id="PF11066">
    <property type="entry name" value="DUF2867"/>
    <property type="match status" value="1"/>
</dbReference>
<proteinExistence type="predicted"/>
<dbReference type="EMBL" id="JAQQFM010000005">
    <property type="protein sequence ID" value="MFL9924930.1"/>
    <property type="molecule type" value="Genomic_DNA"/>
</dbReference>
<keyword evidence="2" id="KW-1185">Reference proteome</keyword>
<evidence type="ECO:0000313" key="2">
    <source>
        <dbReference type="Proteomes" id="UP001629246"/>
    </source>
</evidence>
<dbReference type="Proteomes" id="UP001629246">
    <property type="component" value="Unassembled WGS sequence"/>
</dbReference>
<accession>A0ABW9AAC0</accession>
<gene>
    <name evidence="1" type="ORF">PQR62_11695</name>
</gene>
<sequence>MLCTSKAGKAIEIAPQAHHWKVLPGADFGDSFRIRLKPALASQEIGELAASMMKNKAPWIDALLNLRNLLVRPFGLKRAKLGIGSPAAAEAGKNEGGLPGFPVLAQDQHSLLMGLDDQHLDFRVCIEKSRDDAGPDHEQWLTVTTLVRTRRLFGKAYLATIMPFHRRIVGNMLERMSR</sequence>